<proteinExistence type="predicted"/>
<dbReference type="AlphaFoldDB" id="A0A4Y2L250"/>
<reference evidence="1 2" key="1">
    <citation type="journal article" date="2019" name="Sci. Rep.">
        <title>Orb-weaving spider Araneus ventricosus genome elucidates the spidroin gene catalogue.</title>
        <authorList>
            <person name="Kono N."/>
            <person name="Nakamura H."/>
            <person name="Ohtoshi R."/>
            <person name="Moran D.A.P."/>
            <person name="Shinohara A."/>
            <person name="Yoshida Y."/>
            <person name="Fujiwara M."/>
            <person name="Mori M."/>
            <person name="Tomita M."/>
            <person name="Arakawa K."/>
        </authorList>
    </citation>
    <scope>NUCLEOTIDE SEQUENCE [LARGE SCALE GENOMIC DNA]</scope>
</reference>
<protein>
    <submittedName>
        <fullName evidence="1">Uncharacterized protein</fullName>
    </submittedName>
</protein>
<evidence type="ECO:0000313" key="1">
    <source>
        <dbReference type="EMBL" id="GBN07853.1"/>
    </source>
</evidence>
<dbReference type="OrthoDB" id="10057854at2759"/>
<dbReference type="EMBL" id="BGPR01005199">
    <property type="protein sequence ID" value="GBN07853.1"/>
    <property type="molecule type" value="Genomic_DNA"/>
</dbReference>
<name>A0A4Y2L250_ARAVE</name>
<dbReference type="Proteomes" id="UP000499080">
    <property type="component" value="Unassembled WGS sequence"/>
</dbReference>
<comment type="caution">
    <text evidence="1">The sequence shown here is derived from an EMBL/GenBank/DDBJ whole genome shotgun (WGS) entry which is preliminary data.</text>
</comment>
<sequence length="136" mass="16136">MWNNVELGERCQETEDQRNRRLAVMGLAIPSREEPEEQKNSNAFGQHFVSIIYNKEINRCSMRLDTMKRERCRKSVINGWRRYEIEGVAKPFRNIDPYSEFLLAEEERNHGYFRLALCTEIDMLLDKEFASISISK</sequence>
<organism evidence="1 2">
    <name type="scientific">Araneus ventricosus</name>
    <name type="common">Orbweaver spider</name>
    <name type="synonym">Epeira ventricosa</name>
    <dbReference type="NCBI Taxonomy" id="182803"/>
    <lineage>
        <taxon>Eukaryota</taxon>
        <taxon>Metazoa</taxon>
        <taxon>Ecdysozoa</taxon>
        <taxon>Arthropoda</taxon>
        <taxon>Chelicerata</taxon>
        <taxon>Arachnida</taxon>
        <taxon>Araneae</taxon>
        <taxon>Araneomorphae</taxon>
        <taxon>Entelegynae</taxon>
        <taxon>Araneoidea</taxon>
        <taxon>Araneidae</taxon>
        <taxon>Araneus</taxon>
    </lineage>
</organism>
<keyword evidence="2" id="KW-1185">Reference proteome</keyword>
<gene>
    <name evidence="1" type="ORF">AVEN_135674_1</name>
</gene>
<accession>A0A4Y2L250</accession>
<evidence type="ECO:0000313" key="2">
    <source>
        <dbReference type="Proteomes" id="UP000499080"/>
    </source>
</evidence>